<dbReference type="AlphaFoldDB" id="A0AAV9VWF7"/>
<reference evidence="1 2" key="1">
    <citation type="submission" date="2023-08" db="EMBL/GenBank/DDBJ databases">
        <authorList>
            <person name="Palmer J.M."/>
        </authorList>
    </citation>
    <scope>NUCLEOTIDE SEQUENCE [LARGE SCALE GENOMIC DNA]</scope>
    <source>
        <strain evidence="1 2">TWF481</strain>
    </source>
</reference>
<evidence type="ECO:0000313" key="2">
    <source>
        <dbReference type="Proteomes" id="UP001370758"/>
    </source>
</evidence>
<accession>A0AAV9VWF7</accession>
<sequence>MLDPLINGLIPEREFNPFCRSNSFFSPLCPFSKDSDDNWSYETSLDTINECRDVKVLAGLMFRDNERFTAWNFKGIRDGTLPTTDFRRPPGSLSLQDTRKWVQFVYGFATAAWGKTTFEKARLYQDCCSQQTQEIQSLNGFMSEGTLCT</sequence>
<keyword evidence="2" id="KW-1185">Reference proteome</keyword>
<name>A0AAV9VWF7_9PEZI</name>
<evidence type="ECO:0000313" key="1">
    <source>
        <dbReference type="EMBL" id="KAK6496998.1"/>
    </source>
</evidence>
<gene>
    <name evidence="1" type="ORF">TWF481_001977</name>
</gene>
<dbReference type="EMBL" id="JAVHJL010000010">
    <property type="protein sequence ID" value="KAK6496998.1"/>
    <property type="molecule type" value="Genomic_DNA"/>
</dbReference>
<dbReference type="Proteomes" id="UP001370758">
    <property type="component" value="Unassembled WGS sequence"/>
</dbReference>
<comment type="caution">
    <text evidence="1">The sequence shown here is derived from an EMBL/GenBank/DDBJ whole genome shotgun (WGS) entry which is preliminary data.</text>
</comment>
<protein>
    <submittedName>
        <fullName evidence="1">Uncharacterized protein</fullName>
    </submittedName>
</protein>
<organism evidence="1 2">
    <name type="scientific">Arthrobotrys musiformis</name>
    <dbReference type="NCBI Taxonomy" id="47236"/>
    <lineage>
        <taxon>Eukaryota</taxon>
        <taxon>Fungi</taxon>
        <taxon>Dikarya</taxon>
        <taxon>Ascomycota</taxon>
        <taxon>Pezizomycotina</taxon>
        <taxon>Orbiliomycetes</taxon>
        <taxon>Orbiliales</taxon>
        <taxon>Orbiliaceae</taxon>
        <taxon>Arthrobotrys</taxon>
    </lineage>
</organism>
<proteinExistence type="predicted"/>